<feature type="domain" description="MEDS" evidence="1">
    <location>
        <begin position="21"/>
        <end position="177"/>
    </location>
</feature>
<dbReference type="HOGENOM" id="CLU_098521_0_0_2"/>
<keyword evidence="2" id="KW-0808">Transferase</keyword>
<keyword evidence="3" id="KW-1185">Reference proteome</keyword>
<dbReference type="AlphaFoldDB" id="A0A0E3QUK3"/>
<gene>
    <name evidence="2" type="ORF">MSBRM_1830</name>
</gene>
<evidence type="ECO:0000313" key="2">
    <source>
        <dbReference type="EMBL" id="AKB54828.1"/>
    </source>
</evidence>
<accession>A0A0E3QUK3</accession>
<reference evidence="2 3" key="1">
    <citation type="submission" date="2014-07" db="EMBL/GenBank/DDBJ databases">
        <title>Methanogenic archaea and the global carbon cycle.</title>
        <authorList>
            <person name="Henriksen J.R."/>
            <person name="Luke J."/>
            <person name="Reinhart S."/>
            <person name="Benedict M.N."/>
            <person name="Youngblut N.D."/>
            <person name="Metcalf M.E."/>
            <person name="Whitaker R.J."/>
            <person name="Metcalf W.W."/>
        </authorList>
    </citation>
    <scope>NUCLEOTIDE SEQUENCE [LARGE SCALE GENOMIC DNA]</scope>
    <source>
        <strain evidence="2 3">MS</strain>
    </source>
</reference>
<evidence type="ECO:0000259" key="1">
    <source>
        <dbReference type="Pfam" id="PF14417"/>
    </source>
</evidence>
<dbReference type="RefSeq" id="WP_048122825.1">
    <property type="nucleotide sequence ID" value="NZ_CP009528.1"/>
</dbReference>
<organism evidence="2 3">
    <name type="scientific">Methanosarcina barkeri MS</name>
    <dbReference type="NCBI Taxonomy" id="1434108"/>
    <lineage>
        <taxon>Archaea</taxon>
        <taxon>Methanobacteriati</taxon>
        <taxon>Methanobacteriota</taxon>
        <taxon>Stenosarchaea group</taxon>
        <taxon>Methanomicrobia</taxon>
        <taxon>Methanosarcinales</taxon>
        <taxon>Methanosarcinaceae</taxon>
        <taxon>Methanosarcina</taxon>
    </lineage>
</organism>
<dbReference type="Pfam" id="PF14417">
    <property type="entry name" value="MEDS"/>
    <property type="match status" value="1"/>
</dbReference>
<dbReference type="GeneID" id="24845091"/>
<dbReference type="KEGG" id="mby:MSBRM_1830"/>
<name>A0A0E3QUK3_METBA</name>
<dbReference type="GO" id="GO:0016301">
    <property type="term" value="F:kinase activity"/>
    <property type="evidence" value="ECO:0007669"/>
    <property type="project" value="UniProtKB-KW"/>
</dbReference>
<evidence type="ECO:0000313" key="3">
    <source>
        <dbReference type="Proteomes" id="UP000033033"/>
    </source>
</evidence>
<keyword evidence="2" id="KW-0418">Kinase</keyword>
<dbReference type="PATRIC" id="fig|1434108.4.peg.2316"/>
<proteinExistence type="predicted"/>
<dbReference type="Proteomes" id="UP000033033">
    <property type="component" value="Chromosome"/>
</dbReference>
<dbReference type="EMBL" id="CP009528">
    <property type="protein sequence ID" value="AKB54828.1"/>
    <property type="molecule type" value="Genomic_DNA"/>
</dbReference>
<dbReference type="InterPro" id="IPR025847">
    <property type="entry name" value="MEDS_domain"/>
</dbReference>
<dbReference type="STRING" id="1434108.MSBRM_1830"/>
<protein>
    <submittedName>
        <fullName evidence="2">Sensory transduction histidine kinase</fullName>
    </submittedName>
</protein>
<sequence>MTEEVTRNSGIGAIGNINWGTHFCQFYNTKQDLVDIIIPYLKAGLENNEFCIWVASNPLEAKKTFKMFVSNPETYLEKGQIEIIHYDDWYLKRGFFDTQEILNGLMEKLNKALANGYEGLRLFEGLFSLEEEYRDDFAEYEREINRVIDNSHMLVLCTYFLRKYNAAAIFNIIERHQFALIKRKGKWEKIRNSR</sequence>